<evidence type="ECO:0000259" key="8">
    <source>
        <dbReference type="Pfam" id="PF07669"/>
    </source>
</evidence>
<dbReference type="EC" id="2.1.1.72" evidence="1"/>
<gene>
    <name evidence="9" type="ORF">JHU38_03410</name>
</gene>
<keyword evidence="10" id="KW-1185">Reference proteome</keyword>
<dbReference type="GO" id="GO:0032259">
    <property type="term" value="P:methylation"/>
    <property type="evidence" value="ECO:0007669"/>
    <property type="project" value="UniProtKB-KW"/>
</dbReference>
<dbReference type="InterPro" id="IPR002052">
    <property type="entry name" value="DNA_methylase_N6_adenine_CS"/>
</dbReference>
<dbReference type="SUPFAM" id="SSF53335">
    <property type="entry name" value="S-adenosyl-L-methionine-dependent methyltransferases"/>
    <property type="match status" value="1"/>
</dbReference>
<dbReference type="PROSITE" id="PS00092">
    <property type="entry name" value="N6_MTASE"/>
    <property type="match status" value="1"/>
</dbReference>
<keyword evidence="6" id="KW-0238">DNA-binding</keyword>
<comment type="catalytic activity">
    <reaction evidence="7">
        <text>a 2'-deoxyadenosine in DNA + S-adenosyl-L-methionine = an N(6)-methyl-2'-deoxyadenosine in DNA + S-adenosyl-L-homocysteine + H(+)</text>
        <dbReference type="Rhea" id="RHEA:15197"/>
        <dbReference type="Rhea" id="RHEA-COMP:12418"/>
        <dbReference type="Rhea" id="RHEA-COMP:12419"/>
        <dbReference type="ChEBI" id="CHEBI:15378"/>
        <dbReference type="ChEBI" id="CHEBI:57856"/>
        <dbReference type="ChEBI" id="CHEBI:59789"/>
        <dbReference type="ChEBI" id="CHEBI:90615"/>
        <dbReference type="ChEBI" id="CHEBI:90616"/>
        <dbReference type="EC" id="2.1.1.72"/>
    </reaction>
</comment>
<keyword evidence="4" id="KW-0949">S-adenosyl-L-methionine</keyword>
<evidence type="ECO:0000256" key="2">
    <source>
        <dbReference type="ARBA" id="ARBA00022603"/>
    </source>
</evidence>
<dbReference type="PRINTS" id="PR00507">
    <property type="entry name" value="N12N6MTFRASE"/>
</dbReference>
<dbReference type="EMBL" id="JAERMS010000006">
    <property type="protein sequence ID" value="MBO1362834.1"/>
    <property type="molecule type" value="Genomic_DNA"/>
</dbReference>
<evidence type="ECO:0000256" key="4">
    <source>
        <dbReference type="ARBA" id="ARBA00022691"/>
    </source>
</evidence>
<comment type="caution">
    <text evidence="9">The sequence shown here is derived from an EMBL/GenBank/DDBJ whole genome shotgun (WGS) entry which is preliminary data.</text>
</comment>
<dbReference type="Pfam" id="PF07669">
    <property type="entry name" value="Eco57I"/>
    <property type="match status" value="1"/>
</dbReference>
<evidence type="ECO:0000313" key="9">
    <source>
        <dbReference type="EMBL" id="MBO1362834.1"/>
    </source>
</evidence>
<dbReference type="RefSeq" id="WP_107580989.1">
    <property type="nucleotide sequence ID" value="NZ_JAERMS010000006.1"/>
</dbReference>
<name>A0ABS3M3W0_9BACT</name>
<dbReference type="InterPro" id="IPR011639">
    <property type="entry name" value="MethylTrfase_TaqI-like_dom"/>
</dbReference>
<protein>
    <recommendedName>
        <fullName evidence="1">site-specific DNA-methyltransferase (adenine-specific)</fullName>
        <ecNumber evidence="1">2.1.1.72</ecNumber>
    </recommendedName>
</protein>
<dbReference type="InterPro" id="IPR050953">
    <property type="entry name" value="N4_N6_ade-DNA_methylase"/>
</dbReference>
<dbReference type="PANTHER" id="PTHR33841">
    <property type="entry name" value="DNA METHYLTRANSFERASE YEEA-RELATED"/>
    <property type="match status" value="1"/>
</dbReference>
<organism evidence="9 10">
    <name type="scientific">Prevotella illustrans</name>
    <dbReference type="NCBI Taxonomy" id="2800387"/>
    <lineage>
        <taxon>Bacteria</taxon>
        <taxon>Pseudomonadati</taxon>
        <taxon>Bacteroidota</taxon>
        <taxon>Bacteroidia</taxon>
        <taxon>Bacteroidales</taxon>
        <taxon>Prevotellaceae</taxon>
        <taxon>Prevotella</taxon>
    </lineage>
</organism>
<evidence type="ECO:0000313" key="10">
    <source>
        <dbReference type="Proteomes" id="UP000664265"/>
    </source>
</evidence>
<dbReference type="InterPro" id="IPR029063">
    <property type="entry name" value="SAM-dependent_MTases_sf"/>
</dbReference>
<dbReference type="Gene3D" id="3.40.50.150">
    <property type="entry name" value="Vaccinia Virus protein VP39"/>
    <property type="match status" value="1"/>
</dbReference>
<accession>A0ABS3M3W0</accession>
<evidence type="ECO:0000256" key="6">
    <source>
        <dbReference type="ARBA" id="ARBA00023125"/>
    </source>
</evidence>
<evidence type="ECO:0000256" key="3">
    <source>
        <dbReference type="ARBA" id="ARBA00022679"/>
    </source>
</evidence>
<feature type="domain" description="Type II methyltransferase M.TaqI-like" evidence="8">
    <location>
        <begin position="124"/>
        <end position="230"/>
    </location>
</feature>
<dbReference type="PANTHER" id="PTHR33841:SF6">
    <property type="entry name" value="TYPE II METHYLTRANSFERASE M.HINDII"/>
    <property type="match status" value="1"/>
</dbReference>
<evidence type="ECO:0000256" key="7">
    <source>
        <dbReference type="ARBA" id="ARBA00047942"/>
    </source>
</evidence>
<dbReference type="Proteomes" id="UP000664265">
    <property type="component" value="Unassembled WGS sequence"/>
</dbReference>
<evidence type="ECO:0000256" key="5">
    <source>
        <dbReference type="ARBA" id="ARBA00022747"/>
    </source>
</evidence>
<dbReference type="CDD" id="cd02440">
    <property type="entry name" value="AdoMet_MTases"/>
    <property type="match status" value="1"/>
</dbReference>
<keyword evidence="5" id="KW-0680">Restriction system</keyword>
<sequence length="489" mass="56139">MLMSPLSETIYRTSSFVGSNAKADRKKYGQFFTSESIAVFMAAMFHIDMEKKSLKILDAGAGSGILSVALLSRIRESGYSGLIELVCYENDEKVLGLLAQNLASVNDSDFTFEIRGENYITSQDFGRSTSLFEQRDRETYDLIIGNPPYKKIPKDAPEATHMDELCYGAPNLYFLFFAMGIHNLKEGGELVYIIPRSWTSGAYFERFRKYMLSHCMITDIHIFGSRDKIFDGETVLQETMIIKIRKDSTRPSKIRISSSDTSDFSDLKYFDVDYDTVVSNNGYVYLVTNDQEADILSTLRKLPFTLASDDLRMKTGIIVDFRTKDVLRSEPSESTYPLFYSQHIKAGRIVWPVGKENEFIDTERKGYLQENTNYLFVKRFTAKEEKRRLQCGIYLSSDYPEYKYISTQNKINYIKCDSQEEAYGLYVLLNSTIYDQYYRILNGSTQVNSTEINNMPVPSKETICKMGKELKGTDLSQTVCDNILRKWIN</sequence>
<keyword evidence="3" id="KW-0808">Transferase</keyword>
<evidence type="ECO:0000256" key="1">
    <source>
        <dbReference type="ARBA" id="ARBA00011900"/>
    </source>
</evidence>
<reference evidence="9 10" key="1">
    <citation type="submission" date="2021-01" db="EMBL/GenBank/DDBJ databases">
        <title>Prevotella A2931 sp. nov.</title>
        <authorList>
            <person name="Buhl M."/>
            <person name="Oberhettinger P."/>
        </authorList>
    </citation>
    <scope>NUCLEOTIDE SEQUENCE [LARGE SCALE GENOMIC DNA]</scope>
    <source>
        <strain evidence="9 10">A2931</strain>
    </source>
</reference>
<proteinExistence type="predicted"/>
<keyword evidence="2 9" id="KW-0489">Methyltransferase</keyword>
<dbReference type="GO" id="GO:0008168">
    <property type="term" value="F:methyltransferase activity"/>
    <property type="evidence" value="ECO:0007669"/>
    <property type="project" value="UniProtKB-KW"/>
</dbReference>